<evidence type="ECO:0000256" key="1">
    <source>
        <dbReference type="SAM" id="MobiDB-lite"/>
    </source>
</evidence>
<accession>A0A507E6A0</accession>
<feature type="region of interest" description="Disordered" evidence="1">
    <location>
        <begin position="1"/>
        <end position="29"/>
    </location>
</feature>
<dbReference type="InterPro" id="IPR018608">
    <property type="entry name" value="Gti1/Pac2"/>
</dbReference>
<dbReference type="AlphaFoldDB" id="A0A507E6A0"/>
<dbReference type="Proteomes" id="UP000320333">
    <property type="component" value="Unassembled WGS sequence"/>
</dbReference>
<dbReference type="PANTHER" id="PTHR28027">
    <property type="entry name" value="TRANSCRIPTIONAL REGULATOR MIT1"/>
    <property type="match status" value="1"/>
</dbReference>
<protein>
    <submittedName>
        <fullName evidence="2">Uncharacterized protein</fullName>
    </submittedName>
</protein>
<dbReference type="PANTHER" id="PTHR28027:SF2">
    <property type="entry name" value="TRANSCRIPTIONAL REGULATOR MIT1"/>
    <property type="match status" value="1"/>
</dbReference>
<organism evidence="2 3">
    <name type="scientific">Chytriomyces confervae</name>
    <dbReference type="NCBI Taxonomy" id="246404"/>
    <lineage>
        <taxon>Eukaryota</taxon>
        <taxon>Fungi</taxon>
        <taxon>Fungi incertae sedis</taxon>
        <taxon>Chytridiomycota</taxon>
        <taxon>Chytridiomycota incertae sedis</taxon>
        <taxon>Chytridiomycetes</taxon>
        <taxon>Chytridiales</taxon>
        <taxon>Chytriomycetaceae</taxon>
        <taxon>Chytriomyces</taxon>
    </lineage>
</organism>
<dbReference type="Pfam" id="PF09729">
    <property type="entry name" value="Gti1_Pac2"/>
    <property type="match status" value="1"/>
</dbReference>
<evidence type="ECO:0000313" key="2">
    <source>
        <dbReference type="EMBL" id="TPX58907.1"/>
    </source>
</evidence>
<evidence type="ECO:0000313" key="3">
    <source>
        <dbReference type="Proteomes" id="UP000320333"/>
    </source>
</evidence>
<dbReference type="EMBL" id="QEAP01000727">
    <property type="protein sequence ID" value="TPX58907.1"/>
    <property type="molecule type" value="Genomic_DNA"/>
</dbReference>
<gene>
    <name evidence="2" type="ORF">CcCBS67573_g09124</name>
</gene>
<keyword evidence="3" id="KW-1185">Reference proteome</keyword>
<feature type="compositionally biased region" description="Low complexity" evidence="1">
    <location>
        <begin position="15"/>
        <end position="28"/>
    </location>
</feature>
<proteinExistence type="predicted"/>
<reference evidence="2 3" key="1">
    <citation type="journal article" date="2019" name="Sci. Rep.">
        <title>Comparative genomics of chytrid fungi reveal insights into the obligate biotrophic and pathogenic lifestyle of Synchytrium endobioticum.</title>
        <authorList>
            <person name="van de Vossenberg B.T.L.H."/>
            <person name="Warris S."/>
            <person name="Nguyen H.D.T."/>
            <person name="van Gent-Pelzer M.P.E."/>
            <person name="Joly D.L."/>
            <person name="van de Geest H.C."/>
            <person name="Bonants P.J.M."/>
            <person name="Smith D.S."/>
            <person name="Levesque C.A."/>
            <person name="van der Lee T.A.J."/>
        </authorList>
    </citation>
    <scope>NUCLEOTIDE SEQUENCE [LARGE SCALE GENOMIC DNA]</scope>
    <source>
        <strain evidence="2 3">CBS 675.73</strain>
    </source>
</reference>
<feature type="region of interest" description="Disordered" evidence="1">
    <location>
        <begin position="179"/>
        <end position="200"/>
    </location>
</feature>
<feature type="region of interest" description="Disordered" evidence="1">
    <location>
        <begin position="214"/>
        <end position="251"/>
    </location>
</feature>
<name>A0A507E6A0_9FUNG</name>
<dbReference type="OrthoDB" id="5572844at2759"/>
<sequence length="309" mass="35464">MLNPTHRTHFHRRSSSNSHSNNNNSNNNPDPFTETFYGFIKDTLDASLLIESCIAGTHAPVKDIPFGFNTLPLRSGSVVVFAESSAQSLRMRWRDGWAWSSSRIHGAFLLYREVEPSTSRTIHPQIETSQLFTQAAAKPNTKLIPNGMAKRTITLRGSDGNRYRVISYFYPNDVEYLYKPTPSNTSPQQQQQQQQHSHFPVPSRIPAFQRYQQKIRMQQAPSPPRIHLEESPQQNQQQQQQKHHHHHSNAMKPSTISLEQTFLLQRFAQEGGRYGGSGMKETMQFFKNNPQWVDSPVTLPPLRFMYSSS</sequence>
<feature type="compositionally biased region" description="Basic residues" evidence="1">
    <location>
        <begin position="1"/>
        <end position="14"/>
    </location>
</feature>
<comment type="caution">
    <text evidence="2">The sequence shown here is derived from an EMBL/GenBank/DDBJ whole genome shotgun (WGS) entry which is preliminary data.</text>
</comment>
<dbReference type="GO" id="GO:0003677">
    <property type="term" value="F:DNA binding"/>
    <property type="evidence" value="ECO:0007669"/>
    <property type="project" value="TreeGrafter"/>
</dbReference>